<gene>
    <name evidence="4" type="ORF">HXM94_04005</name>
</gene>
<dbReference type="PRINTS" id="PR01346">
    <property type="entry name" value="HELNAPAPROT"/>
</dbReference>
<dbReference type="InterPro" id="IPR009078">
    <property type="entry name" value="Ferritin-like_SF"/>
</dbReference>
<dbReference type="PANTHER" id="PTHR42932:SF1">
    <property type="entry name" value="GENERAL STRESS PROTEIN 20U"/>
    <property type="match status" value="1"/>
</dbReference>
<proteinExistence type="inferred from homology"/>
<dbReference type="EMBL" id="JABZRE010000010">
    <property type="protein sequence ID" value="MBF1306928.1"/>
    <property type="molecule type" value="Genomic_DNA"/>
</dbReference>
<name>A0A930E0N3_9FIRM</name>
<dbReference type="CDD" id="cd01043">
    <property type="entry name" value="DPS"/>
    <property type="match status" value="1"/>
</dbReference>
<evidence type="ECO:0000259" key="3">
    <source>
        <dbReference type="Pfam" id="PF00210"/>
    </source>
</evidence>
<dbReference type="RefSeq" id="WP_278477565.1">
    <property type="nucleotide sequence ID" value="NZ_JABZRE010000010.1"/>
</dbReference>
<feature type="domain" description="Ferritin/DPS" evidence="3">
    <location>
        <begin position="6"/>
        <end position="141"/>
    </location>
</feature>
<dbReference type="PIRSF" id="PIRSF005900">
    <property type="entry name" value="Dps"/>
    <property type="match status" value="1"/>
</dbReference>
<evidence type="ECO:0000256" key="2">
    <source>
        <dbReference type="RuleBase" id="RU003875"/>
    </source>
</evidence>
<comment type="caution">
    <text evidence="4">The sequence shown here is derived from an EMBL/GenBank/DDBJ whole genome shotgun (WGS) entry which is preliminary data.</text>
</comment>
<accession>A0A930E0N3</accession>
<dbReference type="Pfam" id="PF00210">
    <property type="entry name" value="Ferritin"/>
    <property type="match status" value="1"/>
</dbReference>
<dbReference type="SUPFAM" id="SSF47240">
    <property type="entry name" value="Ferritin-like"/>
    <property type="match status" value="1"/>
</dbReference>
<dbReference type="InterPro" id="IPR008331">
    <property type="entry name" value="Ferritin_DPS_dom"/>
</dbReference>
<dbReference type="Gene3D" id="1.20.1260.10">
    <property type="match status" value="1"/>
</dbReference>
<sequence length="148" mass="17192">MKDFKSLNVYLSDIAVMTTKLHNLHWNVEGRNFYQTHIFTEGLYDKFFEWYDEVAEAIKMRGGFPFASLKEYVANATVKELESKKVTVDEVNEIVMNDLAALKEEATKIREEADNDGDFIIVSMLEDQIGELEKNIWFLRASKPCCHK</sequence>
<organism evidence="4 5">
    <name type="scientific">Parvimonas micra</name>
    <dbReference type="NCBI Taxonomy" id="33033"/>
    <lineage>
        <taxon>Bacteria</taxon>
        <taxon>Bacillati</taxon>
        <taxon>Bacillota</taxon>
        <taxon>Tissierellia</taxon>
        <taxon>Tissierellales</taxon>
        <taxon>Peptoniphilaceae</taxon>
        <taxon>Parvimonas</taxon>
    </lineage>
</organism>
<dbReference type="PANTHER" id="PTHR42932">
    <property type="entry name" value="GENERAL STRESS PROTEIN 20U"/>
    <property type="match status" value="1"/>
</dbReference>
<dbReference type="Proteomes" id="UP000758611">
    <property type="component" value="Unassembled WGS sequence"/>
</dbReference>
<protein>
    <submittedName>
        <fullName evidence="4">DNA starvation/stationary phase protection protein</fullName>
    </submittedName>
</protein>
<dbReference type="InterPro" id="IPR002177">
    <property type="entry name" value="DPS_DNA-bd"/>
</dbReference>
<comment type="similarity">
    <text evidence="1 2">Belongs to the Dps family.</text>
</comment>
<evidence type="ECO:0000313" key="5">
    <source>
        <dbReference type="Proteomes" id="UP000758611"/>
    </source>
</evidence>
<evidence type="ECO:0000313" key="4">
    <source>
        <dbReference type="EMBL" id="MBF1306928.1"/>
    </source>
</evidence>
<dbReference type="AlphaFoldDB" id="A0A930E0N3"/>
<dbReference type="InterPro" id="IPR012347">
    <property type="entry name" value="Ferritin-like"/>
</dbReference>
<reference evidence="4" key="1">
    <citation type="submission" date="2020-04" db="EMBL/GenBank/DDBJ databases">
        <title>Deep metagenomics examines the oral microbiome during advanced dental caries in children, revealing novel taxa and co-occurrences with host molecules.</title>
        <authorList>
            <person name="Baker J.L."/>
            <person name="Morton J.T."/>
            <person name="Dinis M."/>
            <person name="Alvarez R."/>
            <person name="Tran N.C."/>
            <person name="Knight R."/>
            <person name="Edlund A."/>
        </authorList>
    </citation>
    <scope>NUCLEOTIDE SEQUENCE</scope>
    <source>
        <strain evidence="4">JCVI_23_bin.11</strain>
    </source>
</reference>
<evidence type="ECO:0000256" key="1">
    <source>
        <dbReference type="ARBA" id="ARBA00009497"/>
    </source>
</evidence>
<dbReference type="GO" id="GO:0008199">
    <property type="term" value="F:ferric iron binding"/>
    <property type="evidence" value="ECO:0007669"/>
    <property type="project" value="InterPro"/>
</dbReference>